<evidence type="ECO:0000256" key="8">
    <source>
        <dbReference type="ARBA" id="ARBA00022821"/>
    </source>
</evidence>
<protein>
    <recommendedName>
        <fullName evidence="16">Gnk2-homologous domain-containing protein</fullName>
    </recommendedName>
</protein>
<evidence type="ECO:0000256" key="3">
    <source>
        <dbReference type="ARBA" id="ARBA00022577"/>
    </source>
</evidence>
<keyword evidence="8" id="KW-0611">Plant defense</keyword>
<evidence type="ECO:0000256" key="14">
    <source>
        <dbReference type="ARBA" id="ARBA00038393"/>
    </source>
</evidence>
<sequence length="137" mass="15364">MNYRSKLAVAAIVVLGMVSSLASGKFPDMTIMKGPDCTGRSESKFYNHNVARLVNTLVDRTRHGYRDENNDFSFRHSMPNRNPGSLTGGAVCYEDLGKYDCWNCLLTAKNKIRAGCHKPISAELVLQDCSIWFRMIP</sequence>
<evidence type="ECO:0000256" key="12">
    <source>
        <dbReference type="ARBA" id="ARBA00023157"/>
    </source>
</evidence>
<feature type="chain" id="PRO_5043527287" description="Gnk2-homologous domain-containing protein" evidence="15">
    <location>
        <begin position="25"/>
        <end position="137"/>
    </location>
</feature>
<dbReference type="GO" id="GO:0050832">
    <property type="term" value="P:defense response to fungus"/>
    <property type="evidence" value="ECO:0007669"/>
    <property type="project" value="UniProtKB-KW"/>
</dbReference>
<evidence type="ECO:0000256" key="7">
    <source>
        <dbReference type="ARBA" id="ARBA00022737"/>
    </source>
</evidence>
<dbReference type="InterPro" id="IPR051378">
    <property type="entry name" value="Cell2Cell_Antifungal"/>
</dbReference>
<feature type="domain" description="Gnk2-homologous" evidence="16">
    <location>
        <begin position="28"/>
        <end position="137"/>
    </location>
</feature>
<keyword evidence="5 15" id="KW-0732">Signal</keyword>
<dbReference type="PROSITE" id="PS51473">
    <property type="entry name" value="GNK2"/>
    <property type="match status" value="1"/>
</dbReference>
<dbReference type="GO" id="GO:0009506">
    <property type="term" value="C:plasmodesma"/>
    <property type="evidence" value="ECO:0007669"/>
    <property type="project" value="UniProtKB-SubCell"/>
</dbReference>
<evidence type="ECO:0000256" key="9">
    <source>
        <dbReference type="ARBA" id="ARBA00022949"/>
    </source>
</evidence>
<evidence type="ECO:0000259" key="16">
    <source>
        <dbReference type="PROSITE" id="PS51473"/>
    </source>
</evidence>
<keyword evidence="10" id="KW-0044">Antibiotic</keyword>
<keyword evidence="18" id="KW-1185">Reference proteome</keyword>
<dbReference type="InterPro" id="IPR038408">
    <property type="entry name" value="GNK2_sf"/>
</dbReference>
<evidence type="ECO:0000256" key="2">
    <source>
        <dbReference type="ARBA" id="ARBA00022529"/>
    </source>
</evidence>
<dbReference type="Gene3D" id="3.30.430.20">
    <property type="entry name" value="Gnk2 domain, C-X8-C-X2-C motif"/>
    <property type="match status" value="1"/>
</dbReference>
<evidence type="ECO:0000256" key="13">
    <source>
        <dbReference type="ARBA" id="ARBA00024184"/>
    </source>
</evidence>
<evidence type="ECO:0000256" key="15">
    <source>
        <dbReference type="SAM" id="SignalP"/>
    </source>
</evidence>
<dbReference type="EMBL" id="CAMGYJ010000002">
    <property type="protein sequence ID" value="CAI0384997.1"/>
    <property type="molecule type" value="Genomic_DNA"/>
</dbReference>
<feature type="signal peptide" evidence="15">
    <location>
        <begin position="1"/>
        <end position="24"/>
    </location>
</feature>
<evidence type="ECO:0000313" key="18">
    <source>
        <dbReference type="Proteomes" id="UP001154282"/>
    </source>
</evidence>
<keyword evidence="3" id="KW-0295">Fungicide</keyword>
<accession>A0AAV0HJF4</accession>
<keyword evidence="11" id="KW-0465">Mannose-binding</keyword>
<reference evidence="17" key="1">
    <citation type="submission" date="2022-08" db="EMBL/GenBank/DDBJ databases">
        <authorList>
            <person name="Gutierrez-Valencia J."/>
        </authorList>
    </citation>
    <scope>NUCLEOTIDE SEQUENCE</scope>
</reference>
<comment type="subcellular location">
    <subcellularLocation>
        <location evidence="13">Cell junction</location>
        <location evidence="13">Plasmodesma</location>
    </subcellularLocation>
    <subcellularLocation>
        <location evidence="1">Cell membrane</location>
        <topology evidence="1">Single-pass type I membrane protein</topology>
    </subcellularLocation>
</comment>
<comment type="caution">
    <text evidence="17">The sequence shown here is derived from an EMBL/GenBank/DDBJ whole genome shotgun (WGS) entry which is preliminary data.</text>
</comment>
<evidence type="ECO:0000313" key="17">
    <source>
        <dbReference type="EMBL" id="CAI0384997.1"/>
    </source>
</evidence>
<dbReference type="PANTHER" id="PTHR32080:SF54">
    <property type="entry name" value="GNK2-HOMOLOGOUS DOMAIN-CONTAINING PROTEIN"/>
    <property type="match status" value="1"/>
</dbReference>
<name>A0AAV0HJF4_9ROSI</name>
<dbReference type="GO" id="GO:0005886">
    <property type="term" value="C:plasma membrane"/>
    <property type="evidence" value="ECO:0007669"/>
    <property type="project" value="UniProtKB-SubCell"/>
</dbReference>
<evidence type="ECO:0000256" key="11">
    <source>
        <dbReference type="ARBA" id="ARBA00023035"/>
    </source>
</evidence>
<dbReference type="PANTHER" id="PTHR32080">
    <property type="entry name" value="ANTIFUNGAL PROTEIN GINKBILOBIN-2-LIKE"/>
    <property type="match status" value="1"/>
</dbReference>
<dbReference type="Pfam" id="PF01657">
    <property type="entry name" value="Stress-antifung"/>
    <property type="match status" value="1"/>
</dbReference>
<evidence type="ECO:0000256" key="6">
    <source>
        <dbReference type="ARBA" id="ARBA00022734"/>
    </source>
</evidence>
<keyword evidence="4" id="KW-0945">Host-virus interaction</keyword>
<proteinExistence type="inferred from homology"/>
<dbReference type="Proteomes" id="UP001154282">
    <property type="component" value="Unassembled WGS sequence"/>
</dbReference>
<keyword evidence="9" id="KW-0965">Cell junction</keyword>
<dbReference type="GO" id="GO:0005537">
    <property type="term" value="F:D-mannose binding"/>
    <property type="evidence" value="ECO:0007669"/>
    <property type="project" value="UniProtKB-KW"/>
</dbReference>
<keyword evidence="6" id="KW-0430">Lectin</keyword>
<dbReference type="GO" id="GO:0042742">
    <property type="term" value="P:defense response to bacterium"/>
    <property type="evidence" value="ECO:0007669"/>
    <property type="project" value="UniProtKB-KW"/>
</dbReference>
<organism evidence="17 18">
    <name type="scientific">Linum tenue</name>
    <dbReference type="NCBI Taxonomy" id="586396"/>
    <lineage>
        <taxon>Eukaryota</taxon>
        <taxon>Viridiplantae</taxon>
        <taxon>Streptophyta</taxon>
        <taxon>Embryophyta</taxon>
        <taxon>Tracheophyta</taxon>
        <taxon>Spermatophyta</taxon>
        <taxon>Magnoliopsida</taxon>
        <taxon>eudicotyledons</taxon>
        <taxon>Gunneridae</taxon>
        <taxon>Pentapetalae</taxon>
        <taxon>rosids</taxon>
        <taxon>fabids</taxon>
        <taxon>Malpighiales</taxon>
        <taxon>Linaceae</taxon>
        <taxon>Linum</taxon>
    </lineage>
</organism>
<dbReference type="AlphaFoldDB" id="A0AAV0HJF4"/>
<keyword evidence="12" id="KW-1015">Disulfide bond</keyword>
<keyword evidence="7" id="KW-0677">Repeat</keyword>
<evidence type="ECO:0000256" key="5">
    <source>
        <dbReference type="ARBA" id="ARBA00022729"/>
    </source>
</evidence>
<dbReference type="CDD" id="cd23509">
    <property type="entry name" value="Gnk2-like"/>
    <property type="match status" value="1"/>
</dbReference>
<dbReference type="InterPro" id="IPR002902">
    <property type="entry name" value="GNK2"/>
</dbReference>
<comment type="similarity">
    <text evidence="14">Belongs to the cysteine-rich repeat secretory protein family. Plasmodesmata-located proteins (PDLD) subfamily.</text>
</comment>
<evidence type="ECO:0000256" key="4">
    <source>
        <dbReference type="ARBA" id="ARBA00022581"/>
    </source>
</evidence>
<evidence type="ECO:0000256" key="10">
    <source>
        <dbReference type="ARBA" id="ARBA00023022"/>
    </source>
</evidence>
<keyword evidence="2" id="KW-0929">Antimicrobial</keyword>
<dbReference type="GO" id="GO:0031640">
    <property type="term" value="P:killing of cells of another organism"/>
    <property type="evidence" value="ECO:0007669"/>
    <property type="project" value="UniProtKB-KW"/>
</dbReference>
<gene>
    <name evidence="17" type="ORF">LITE_LOCUS4613</name>
</gene>
<evidence type="ECO:0000256" key="1">
    <source>
        <dbReference type="ARBA" id="ARBA00004251"/>
    </source>
</evidence>